<keyword evidence="2" id="KW-1185">Reference proteome</keyword>
<name>A0A9P7YKE7_9HELO</name>
<organism evidence="1 2">
    <name type="scientific">Amylocarpus encephaloides</name>
    <dbReference type="NCBI Taxonomy" id="45428"/>
    <lineage>
        <taxon>Eukaryota</taxon>
        <taxon>Fungi</taxon>
        <taxon>Dikarya</taxon>
        <taxon>Ascomycota</taxon>
        <taxon>Pezizomycotina</taxon>
        <taxon>Leotiomycetes</taxon>
        <taxon>Helotiales</taxon>
        <taxon>Helotiales incertae sedis</taxon>
        <taxon>Amylocarpus</taxon>
    </lineage>
</organism>
<dbReference type="OrthoDB" id="444432at2759"/>
<evidence type="ECO:0000313" key="2">
    <source>
        <dbReference type="Proteomes" id="UP000824998"/>
    </source>
</evidence>
<sequence>MVRHTLEYHKNPHNTVNRYKHQAVYSLTTIHTLINTTPVLHVSFTPSPDDPFPVILPMIGQMGSFDHPSRGVGEVLDCYLHGYVSSRVMNLARRKEGNGKGMPVCIAATKVDGLVLSLTPNSHNYNYRSAVLFGHAQLVSSPEEKLYAMELITNSVVPSRWQHTRVPPNAAELSSTSILRIKIDSGSAKVREGVPLDEKGDMEDEDVLGKVWTGVVPLYEVYGEPVPGPYNRVEKVPEHVEGWREEVNGSIRGYAVEAAGKDAPVKRREVGEED</sequence>
<gene>
    <name evidence="1" type="ORF">BJ875DRAFT_6512</name>
</gene>
<dbReference type="PANTHER" id="PTHR34071">
    <property type="entry name" value="5-NITROIMIDAZOLE ANTIBIOTICS RESISTANCE PROTEIN, NIMA-FAMILY-RELATED PROTEIN-RELATED"/>
    <property type="match status" value="1"/>
</dbReference>
<dbReference type="Gene3D" id="2.30.110.10">
    <property type="entry name" value="Electron Transport, Fmn-binding Protein, Chain A"/>
    <property type="match status" value="1"/>
</dbReference>
<comment type="caution">
    <text evidence="1">The sequence shown here is derived from an EMBL/GenBank/DDBJ whole genome shotgun (WGS) entry which is preliminary data.</text>
</comment>
<dbReference type="EMBL" id="MU251455">
    <property type="protein sequence ID" value="KAG9234695.1"/>
    <property type="molecule type" value="Genomic_DNA"/>
</dbReference>
<evidence type="ECO:0008006" key="3">
    <source>
        <dbReference type="Google" id="ProtNLM"/>
    </source>
</evidence>
<dbReference type="InterPro" id="IPR012349">
    <property type="entry name" value="Split_barrel_FMN-bd"/>
</dbReference>
<protein>
    <recommendedName>
        <fullName evidence="3">Flavin-nucleotide-binding protein</fullName>
    </recommendedName>
</protein>
<accession>A0A9P7YKE7</accession>
<dbReference type="InterPro" id="IPR024747">
    <property type="entry name" value="Pyridox_Oxase-rel"/>
</dbReference>
<dbReference type="Pfam" id="PF12900">
    <property type="entry name" value="Pyridox_ox_2"/>
    <property type="match status" value="1"/>
</dbReference>
<dbReference type="PANTHER" id="PTHR34071:SF2">
    <property type="entry name" value="FLAVIN-NUCLEOTIDE-BINDING PROTEIN"/>
    <property type="match status" value="1"/>
</dbReference>
<dbReference type="SUPFAM" id="SSF50475">
    <property type="entry name" value="FMN-binding split barrel"/>
    <property type="match status" value="1"/>
</dbReference>
<dbReference type="Proteomes" id="UP000824998">
    <property type="component" value="Unassembled WGS sequence"/>
</dbReference>
<reference evidence="1" key="1">
    <citation type="journal article" date="2021" name="IMA Fungus">
        <title>Genomic characterization of three marine fungi, including Emericellopsis atlantica sp. nov. with signatures of a generalist lifestyle and marine biomass degradation.</title>
        <authorList>
            <person name="Hagestad O.C."/>
            <person name="Hou L."/>
            <person name="Andersen J.H."/>
            <person name="Hansen E.H."/>
            <person name="Altermark B."/>
            <person name="Li C."/>
            <person name="Kuhnert E."/>
            <person name="Cox R.J."/>
            <person name="Crous P.W."/>
            <person name="Spatafora J.W."/>
            <person name="Lail K."/>
            <person name="Amirebrahimi M."/>
            <person name="Lipzen A."/>
            <person name="Pangilinan J."/>
            <person name="Andreopoulos W."/>
            <person name="Hayes R.D."/>
            <person name="Ng V."/>
            <person name="Grigoriev I.V."/>
            <person name="Jackson S.A."/>
            <person name="Sutton T.D.S."/>
            <person name="Dobson A.D.W."/>
            <person name="Rama T."/>
        </authorList>
    </citation>
    <scope>NUCLEOTIDE SEQUENCE</scope>
    <source>
        <strain evidence="1">TRa018bII</strain>
    </source>
</reference>
<proteinExistence type="predicted"/>
<dbReference type="AlphaFoldDB" id="A0A9P7YKE7"/>
<evidence type="ECO:0000313" key="1">
    <source>
        <dbReference type="EMBL" id="KAG9234695.1"/>
    </source>
</evidence>